<organism evidence="4 5">
    <name type="scientific">Marinobacterium lutimaris</name>
    <dbReference type="NCBI Taxonomy" id="568106"/>
    <lineage>
        <taxon>Bacteria</taxon>
        <taxon>Pseudomonadati</taxon>
        <taxon>Pseudomonadota</taxon>
        <taxon>Gammaproteobacteria</taxon>
        <taxon>Oceanospirillales</taxon>
        <taxon>Oceanospirillaceae</taxon>
        <taxon>Marinobacterium</taxon>
    </lineage>
</organism>
<keyword evidence="2 4" id="KW-0449">Lipoprotein</keyword>
<dbReference type="Gene3D" id="1.20.1600.10">
    <property type="entry name" value="Outer membrane efflux proteins (OEP)"/>
    <property type="match status" value="1"/>
</dbReference>
<dbReference type="PANTHER" id="PTHR30203">
    <property type="entry name" value="OUTER MEMBRANE CATION EFFLUX PROTEIN"/>
    <property type="match status" value="1"/>
</dbReference>
<reference evidence="4 5" key="1">
    <citation type="submission" date="2016-10" db="EMBL/GenBank/DDBJ databases">
        <authorList>
            <person name="de Groot N.N."/>
        </authorList>
    </citation>
    <scope>NUCLEOTIDE SEQUENCE [LARGE SCALE GENOMIC DNA]</scope>
    <source>
        <strain evidence="4 5">DSM 22012</strain>
    </source>
</reference>
<comment type="subcellular location">
    <subcellularLocation>
        <location evidence="2">Cell outer membrane</location>
        <topology evidence="2">Lipid-anchor</topology>
    </subcellularLocation>
</comment>
<dbReference type="AlphaFoldDB" id="A0A1H6CYY8"/>
<gene>
    <name evidence="4" type="ORF">SAMN05444390_104354</name>
</gene>
<keyword evidence="5" id="KW-1185">Reference proteome</keyword>
<dbReference type="GO" id="GO:0015562">
    <property type="term" value="F:efflux transmembrane transporter activity"/>
    <property type="evidence" value="ECO:0007669"/>
    <property type="project" value="InterPro"/>
</dbReference>
<sequence length="468" mass="51365">MVEVDNPAESGVMDVDLPLAQQNSLLSDAMLPSQWWQLFGDDTLNWLEQQAVSASPERQLAALQVEAQAARLGLVQSQGNPQLGLGAAYSRSGISENSPSARIGGSPKAHDYWELGIQASWELDLFGYLDQLEQGARERAMASRFNQQAVAISNAATIARHYMLLRVSEQQLQWSQQRVELYQTLVELTQSRVRNGVATETDVAEVQAQLASALADLAPLQQQREQQQNLLEQMLGLKPHALDQRLASGVSLPELPASVPVGVPSSEVRKRPDILRAEAQLKAALADLGAAQADFYPRLRLTGSYDREAFELDNLGSWGSRAFSVGPSLYLPIFQGGRLRRTLELADLHQQQAGIRYVTTVLDAWHEVDDALSSHQLMTQRYARLNEAMERQQDAFNRTEHAESEGYASRMDVLQARLNLIARSQQRAAGQAEAALSIVSLYRALGGGWQQQADNAGEADLASAGDAS</sequence>
<protein>
    <submittedName>
        <fullName evidence="4">Efflux transporter, outer membrane factor (OMF) lipoprotein, NodT family</fullName>
    </submittedName>
</protein>
<dbReference type="InterPro" id="IPR003423">
    <property type="entry name" value="OMP_efflux"/>
</dbReference>
<dbReference type="EMBL" id="FNVQ01000004">
    <property type="protein sequence ID" value="SEG78252.1"/>
    <property type="molecule type" value="Genomic_DNA"/>
</dbReference>
<dbReference type="Pfam" id="PF02321">
    <property type="entry name" value="OEP"/>
    <property type="match status" value="2"/>
</dbReference>
<evidence type="ECO:0000256" key="1">
    <source>
        <dbReference type="ARBA" id="ARBA00007613"/>
    </source>
</evidence>
<keyword evidence="2" id="KW-0472">Membrane</keyword>
<dbReference type="GO" id="GO:0009279">
    <property type="term" value="C:cell outer membrane"/>
    <property type="evidence" value="ECO:0007669"/>
    <property type="project" value="UniProtKB-SubCell"/>
</dbReference>
<evidence type="ECO:0000313" key="5">
    <source>
        <dbReference type="Proteomes" id="UP000236745"/>
    </source>
</evidence>
<dbReference type="Proteomes" id="UP000236745">
    <property type="component" value="Unassembled WGS sequence"/>
</dbReference>
<dbReference type="Gene3D" id="2.20.200.10">
    <property type="entry name" value="Outer membrane efflux proteins (OEP)"/>
    <property type="match status" value="1"/>
</dbReference>
<keyword evidence="3" id="KW-0175">Coiled coil</keyword>
<accession>A0A1H6CYY8</accession>
<keyword evidence="2" id="KW-1134">Transmembrane beta strand</keyword>
<proteinExistence type="inferred from homology"/>
<dbReference type="SUPFAM" id="SSF56954">
    <property type="entry name" value="Outer membrane efflux proteins (OEP)"/>
    <property type="match status" value="1"/>
</dbReference>
<name>A0A1H6CYY8_9GAMM</name>
<keyword evidence="2" id="KW-0812">Transmembrane</keyword>
<evidence type="ECO:0000256" key="2">
    <source>
        <dbReference type="RuleBase" id="RU362097"/>
    </source>
</evidence>
<evidence type="ECO:0000313" key="4">
    <source>
        <dbReference type="EMBL" id="SEG78252.1"/>
    </source>
</evidence>
<evidence type="ECO:0000256" key="3">
    <source>
        <dbReference type="SAM" id="Coils"/>
    </source>
</evidence>
<feature type="coiled-coil region" evidence="3">
    <location>
        <begin position="375"/>
        <end position="402"/>
    </location>
</feature>
<dbReference type="InterPro" id="IPR010131">
    <property type="entry name" value="MdtP/NodT-like"/>
</dbReference>
<dbReference type="NCBIfam" id="TIGR01845">
    <property type="entry name" value="outer_NodT"/>
    <property type="match status" value="1"/>
</dbReference>
<keyword evidence="2" id="KW-0564">Palmitate</keyword>
<comment type="similarity">
    <text evidence="1 2">Belongs to the outer membrane factor (OMF) (TC 1.B.17) family.</text>
</comment>